<dbReference type="Proteomes" id="UP000501602">
    <property type="component" value="Chromosome"/>
</dbReference>
<dbReference type="GO" id="GO:0003677">
    <property type="term" value="F:DNA binding"/>
    <property type="evidence" value="ECO:0007669"/>
    <property type="project" value="UniProtKB-KW"/>
</dbReference>
<keyword evidence="2" id="KW-1185">Reference proteome</keyword>
<name>A0A6H1UDZ2_9GAMM</name>
<dbReference type="Gene3D" id="3.30.70.2200">
    <property type="match status" value="1"/>
</dbReference>
<gene>
    <name evidence="1" type="ORF">HER31_10665</name>
</gene>
<proteinExistence type="predicted"/>
<accession>A0A6H1UDZ2</accession>
<reference evidence="1 2" key="1">
    <citation type="submission" date="2020-04" db="EMBL/GenBank/DDBJ databases">
        <title>Ferrimonas sp. S7 isolated from sea water.</title>
        <authorList>
            <person name="Bae S.S."/>
            <person name="Baek K."/>
        </authorList>
    </citation>
    <scope>NUCLEOTIDE SEQUENCE [LARGE SCALE GENOMIC DNA]</scope>
    <source>
        <strain evidence="1 2">S7</strain>
    </source>
</reference>
<dbReference type="PANTHER" id="PTHR40705:SF2">
    <property type="entry name" value="DUF1743 DOMAIN-CONTAINING PROTEIN"/>
    <property type="match status" value="1"/>
</dbReference>
<dbReference type="EMBL" id="CP051180">
    <property type="protein sequence ID" value="QIZ77301.1"/>
    <property type="molecule type" value="Genomic_DNA"/>
</dbReference>
<dbReference type="KEGG" id="fes:HER31_10665"/>
<keyword evidence="1" id="KW-0238">DNA-binding</keyword>
<dbReference type="AlphaFoldDB" id="A0A6H1UDZ2"/>
<protein>
    <submittedName>
        <fullName evidence="1">DNA-binding protein</fullName>
    </submittedName>
</protein>
<organism evidence="1 2">
    <name type="scientific">Ferrimonas lipolytica</name>
    <dbReference type="NCBI Taxonomy" id="2724191"/>
    <lineage>
        <taxon>Bacteria</taxon>
        <taxon>Pseudomonadati</taxon>
        <taxon>Pseudomonadota</taxon>
        <taxon>Gammaproteobacteria</taxon>
        <taxon>Alteromonadales</taxon>
        <taxon>Ferrimonadaceae</taxon>
        <taxon>Ferrimonas</taxon>
    </lineage>
</organism>
<evidence type="ECO:0000313" key="2">
    <source>
        <dbReference type="Proteomes" id="UP000501602"/>
    </source>
</evidence>
<sequence length="241" mass="26295">MKLFICIDDTDIIGSKGTGEIAEEIGALLQQKQLGQASSVSRHQLFVHPDIPYTSHNSSMCFELKTQAEHLPAITQCCIEHLLEQSAEGSDPGLAIATEEGCDWPRLIDYGQQAKKRVLTKALAYDLAKQLGVHLSEHGGSGDGIIGALAGIGLRKYGSDGRLKGQIQLPQHCSSMLVAELIEQTAIEQVLDLAHQPLSSTAQIQLQGKIKAVRWHGQSCLLVDKQDGLWHNVGRQQLKDY</sequence>
<dbReference type="RefSeq" id="WP_168660562.1">
    <property type="nucleotide sequence ID" value="NZ_CP051180.1"/>
</dbReference>
<dbReference type="PANTHER" id="PTHR40705">
    <property type="entry name" value="TRNA(ILE2) 2-AGMATINYLCYTIDINE SYNTHETASE TIAS"/>
    <property type="match status" value="1"/>
</dbReference>
<evidence type="ECO:0000313" key="1">
    <source>
        <dbReference type="EMBL" id="QIZ77301.1"/>
    </source>
</evidence>